<accession>A0AAW2XM34</accession>
<sequence length="81" mass="9386">MSWIIHLMWPQLPRSISYNLPMLHQKHPSPCREASVYTTYPPSPDGKARIGAEVSRPQRNPLQIFYNSQPIPENFGLLTHF</sequence>
<protein>
    <submittedName>
        <fullName evidence="1">Uncharacterized protein</fullName>
    </submittedName>
</protein>
<comment type="caution">
    <text evidence="1">The sequence shown here is derived from an EMBL/GenBank/DDBJ whole genome shotgun (WGS) entry which is preliminary data.</text>
</comment>
<evidence type="ECO:0000313" key="1">
    <source>
        <dbReference type="EMBL" id="KAL0453296.1"/>
    </source>
</evidence>
<dbReference type="EMBL" id="JACGWN010000004">
    <property type="protein sequence ID" value="KAL0453296.1"/>
    <property type="molecule type" value="Genomic_DNA"/>
</dbReference>
<name>A0AAW2XM34_9LAMI</name>
<proteinExistence type="predicted"/>
<reference evidence="1" key="2">
    <citation type="journal article" date="2024" name="Plant">
        <title>Genomic evolution and insights into agronomic trait innovations of Sesamum species.</title>
        <authorList>
            <person name="Miao H."/>
            <person name="Wang L."/>
            <person name="Qu L."/>
            <person name="Liu H."/>
            <person name="Sun Y."/>
            <person name="Le M."/>
            <person name="Wang Q."/>
            <person name="Wei S."/>
            <person name="Zheng Y."/>
            <person name="Lin W."/>
            <person name="Duan Y."/>
            <person name="Cao H."/>
            <person name="Xiong S."/>
            <person name="Wang X."/>
            <person name="Wei L."/>
            <person name="Li C."/>
            <person name="Ma Q."/>
            <person name="Ju M."/>
            <person name="Zhao R."/>
            <person name="Li G."/>
            <person name="Mu C."/>
            <person name="Tian Q."/>
            <person name="Mei H."/>
            <person name="Zhang T."/>
            <person name="Gao T."/>
            <person name="Zhang H."/>
        </authorList>
    </citation>
    <scope>NUCLEOTIDE SEQUENCE</scope>
    <source>
        <strain evidence="1">KEN1</strain>
    </source>
</reference>
<reference evidence="1" key="1">
    <citation type="submission" date="2020-06" db="EMBL/GenBank/DDBJ databases">
        <authorList>
            <person name="Li T."/>
            <person name="Hu X."/>
            <person name="Zhang T."/>
            <person name="Song X."/>
            <person name="Zhang H."/>
            <person name="Dai N."/>
            <person name="Sheng W."/>
            <person name="Hou X."/>
            <person name="Wei L."/>
        </authorList>
    </citation>
    <scope>NUCLEOTIDE SEQUENCE</scope>
    <source>
        <strain evidence="1">KEN1</strain>
        <tissue evidence="1">Leaf</tissue>
    </source>
</reference>
<organism evidence="1">
    <name type="scientific">Sesamum latifolium</name>
    <dbReference type="NCBI Taxonomy" id="2727402"/>
    <lineage>
        <taxon>Eukaryota</taxon>
        <taxon>Viridiplantae</taxon>
        <taxon>Streptophyta</taxon>
        <taxon>Embryophyta</taxon>
        <taxon>Tracheophyta</taxon>
        <taxon>Spermatophyta</taxon>
        <taxon>Magnoliopsida</taxon>
        <taxon>eudicotyledons</taxon>
        <taxon>Gunneridae</taxon>
        <taxon>Pentapetalae</taxon>
        <taxon>asterids</taxon>
        <taxon>lamiids</taxon>
        <taxon>Lamiales</taxon>
        <taxon>Pedaliaceae</taxon>
        <taxon>Sesamum</taxon>
    </lineage>
</organism>
<gene>
    <name evidence="1" type="ORF">Slati_1307700</name>
</gene>
<dbReference type="AlphaFoldDB" id="A0AAW2XM34"/>